<evidence type="ECO:0008006" key="8">
    <source>
        <dbReference type="Google" id="ProtNLM"/>
    </source>
</evidence>
<evidence type="ECO:0000313" key="6">
    <source>
        <dbReference type="EMBL" id="PIC43909.1"/>
    </source>
</evidence>
<keyword evidence="7" id="KW-1185">Reference proteome</keyword>
<proteinExistence type="predicted"/>
<dbReference type="EMBL" id="PDUG01000002">
    <property type="protein sequence ID" value="PIC43909.1"/>
    <property type="molecule type" value="Genomic_DNA"/>
</dbReference>
<dbReference type="PRINTS" id="PR00697">
    <property type="entry name" value="TMPROTEINSRA"/>
</dbReference>
<dbReference type="InterPro" id="IPR000344">
    <property type="entry name" value="7TM_GPCR_serpentine_rcpt_Sra"/>
</dbReference>
<sequence>MEDYSENAFIPITVSSSDILGLRTATQFRFYVIYTDLVCLVALILSIFTIRQLRSKQIFNKSITHLLMASLIYGNVHNANYTIIETWSLYRSYYYSTDSVNIMFTNDECVFLHITNSCLRFLYIAIELALNADRVVVILFRKHSHCYPTIRGEVLNIIAVIGSFALGWILHIDGYPYKGITTTSCFRETDITINLRSTNLTSYTILSAFCALLDCFMMWYTWNDRKHSSYDLKSKYLKVEQHYSLLAVSLNSLLQLFVTFIYTISMYVLQEISKTNQELGSANLLRWFYTTPYSTLLVPIQISLFIQWIGNRRKRRINHVTKESFTQESYFKKLSNSWS</sequence>
<keyword evidence="2 5" id="KW-0812">Transmembrane</keyword>
<feature type="transmembrane region" description="Helical" evidence="5">
    <location>
        <begin position="30"/>
        <end position="50"/>
    </location>
</feature>
<evidence type="ECO:0000256" key="1">
    <source>
        <dbReference type="ARBA" id="ARBA00004141"/>
    </source>
</evidence>
<gene>
    <name evidence="6" type="primary">Cni-sra-32</name>
    <name evidence="6" type="synonym">Cnig_chr_II.g4469</name>
    <name evidence="6" type="ORF">B9Z55_004469</name>
</gene>
<reference evidence="7" key="1">
    <citation type="submission" date="2017-10" db="EMBL/GenBank/DDBJ databases">
        <title>Rapid genome shrinkage in a self-fertile nematode reveals novel sperm competition proteins.</title>
        <authorList>
            <person name="Yin D."/>
            <person name="Schwarz E.M."/>
            <person name="Thomas C.G."/>
            <person name="Felde R.L."/>
            <person name="Korf I.F."/>
            <person name="Cutter A.D."/>
            <person name="Schartner C.M."/>
            <person name="Ralston E.J."/>
            <person name="Meyer B.J."/>
            <person name="Haag E.S."/>
        </authorList>
    </citation>
    <scope>NUCLEOTIDE SEQUENCE [LARGE SCALE GENOMIC DNA]</scope>
    <source>
        <strain evidence="7">JU1422</strain>
    </source>
</reference>
<evidence type="ECO:0000313" key="7">
    <source>
        <dbReference type="Proteomes" id="UP000230233"/>
    </source>
</evidence>
<comment type="subcellular location">
    <subcellularLocation>
        <location evidence="1">Membrane</location>
        <topology evidence="1">Multi-pass membrane protein</topology>
    </subcellularLocation>
</comment>
<dbReference type="GO" id="GO:0004930">
    <property type="term" value="F:G protein-coupled receptor activity"/>
    <property type="evidence" value="ECO:0007669"/>
    <property type="project" value="InterPro"/>
</dbReference>
<comment type="caution">
    <text evidence="6">The sequence shown here is derived from an EMBL/GenBank/DDBJ whole genome shotgun (WGS) entry which is preliminary data.</text>
</comment>
<keyword evidence="3 5" id="KW-1133">Transmembrane helix</keyword>
<name>A0A2G5UWP3_9PELO</name>
<dbReference type="STRING" id="1611254.A0A2G5UWP3"/>
<dbReference type="GO" id="GO:0016020">
    <property type="term" value="C:membrane"/>
    <property type="evidence" value="ECO:0007669"/>
    <property type="project" value="UniProtKB-SubCell"/>
</dbReference>
<dbReference type="InterPro" id="IPR051080">
    <property type="entry name" value="Nematode_rcpt-like_serp_alpha"/>
</dbReference>
<dbReference type="AlphaFoldDB" id="A0A2G5UWP3"/>
<dbReference type="Pfam" id="PF02117">
    <property type="entry name" value="7TM_GPCR_Sra"/>
    <property type="match status" value="1"/>
</dbReference>
<feature type="transmembrane region" description="Helical" evidence="5">
    <location>
        <begin position="152"/>
        <end position="170"/>
    </location>
</feature>
<feature type="transmembrane region" description="Helical" evidence="5">
    <location>
        <begin position="203"/>
        <end position="222"/>
    </location>
</feature>
<evidence type="ECO:0000256" key="2">
    <source>
        <dbReference type="ARBA" id="ARBA00022692"/>
    </source>
</evidence>
<evidence type="ECO:0000256" key="5">
    <source>
        <dbReference type="SAM" id="Phobius"/>
    </source>
</evidence>
<dbReference type="PANTHER" id="PTHR31357:SF2">
    <property type="entry name" value="SERPENTINE RECEPTOR CLASS ALPHA-32"/>
    <property type="match status" value="1"/>
</dbReference>
<protein>
    <recommendedName>
        <fullName evidence="8">G-protein coupled receptors family 1 profile domain-containing protein</fullName>
    </recommendedName>
</protein>
<feature type="transmembrane region" description="Helical" evidence="5">
    <location>
        <begin position="243"/>
        <end position="267"/>
    </location>
</feature>
<feature type="transmembrane region" description="Helical" evidence="5">
    <location>
        <begin position="287"/>
        <end position="309"/>
    </location>
</feature>
<keyword evidence="4 5" id="KW-0472">Membrane</keyword>
<dbReference type="PANTHER" id="PTHR31357">
    <property type="entry name" value="SERPENTINE RECEPTOR CLASS ALPHA-10"/>
    <property type="match status" value="1"/>
</dbReference>
<evidence type="ECO:0000256" key="3">
    <source>
        <dbReference type="ARBA" id="ARBA00022989"/>
    </source>
</evidence>
<dbReference type="GO" id="GO:0004984">
    <property type="term" value="F:olfactory receptor activity"/>
    <property type="evidence" value="ECO:0007669"/>
    <property type="project" value="TreeGrafter"/>
</dbReference>
<dbReference type="OrthoDB" id="5789498at2759"/>
<evidence type="ECO:0000256" key="4">
    <source>
        <dbReference type="ARBA" id="ARBA00023136"/>
    </source>
</evidence>
<dbReference type="Proteomes" id="UP000230233">
    <property type="component" value="Chromosome II"/>
</dbReference>
<accession>A0A2G5UWP3</accession>
<organism evidence="6 7">
    <name type="scientific">Caenorhabditis nigoni</name>
    <dbReference type="NCBI Taxonomy" id="1611254"/>
    <lineage>
        <taxon>Eukaryota</taxon>
        <taxon>Metazoa</taxon>
        <taxon>Ecdysozoa</taxon>
        <taxon>Nematoda</taxon>
        <taxon>Chromadorea</taxon>
        <taxon>Rhabditida</taxon>
        <taxon>Rhabditina</taxon>
        <taxon>Rhabditomorpha</taxon>
        <taxon>Rhabditoidea</taxon>
        <taxon>Rhabditidae</taxon>
        <taxon>Peloderinae</taxon>
        <taxon>Caenorhabditis</taxon>
    </lineage>
</organism>